<reference evidence="3 4" key="1">
    <citation type="journal article" date="2013" name="BMC Genomics">
        <title>Comparative genomics of parasitic silkworm microsporidia reveal an association between genome expansion and host adaptation.</title>
        <authorList>
            <person name="Pan G."/>
            <person name="Xu J."/>
            <person name="Li T."/>
            <person name="Xia Q."/>
            <person name="Liu S.L."/>
            <person name="Zhang G."/>
            <person name="Li S."/>
            <person name="Li C."/>
            <person name="Liu H."/>
            <person name="Yang L."/>
            <person name="Liu T."/>
            <person name="Zhang X."/>
            <person name="Wu Z."/>
            <person name="Fan W."/>
            <person name="Dang X."/>
            <person name="Xiang H."/>
            <person name="Tao M."/>
            <person name="Li Y."/>
            <person name="Hu J."/>
            <person name="Li Z."/>
            <person name="Lin L."/>
            <person name="Luo J."/>
            <person name="Geng L."/>
            <person name="Wang L."/>
            <person name="Long M."/>
            <person name="Wan Y."/>
            <person name="He N."/>
            <person name="Zhang Z."/>
            <person name="Lu C."/>
            <person name="Keeling P.J."/>
            <person name="Wang J."/>
            <person name="Xiang Z."/>
            <person name="Zhou Z."/>
        </authorList>
    </citation>
    <scope>NUCLEOTIDE SEQUENCE [LARGE SCALE GENOMIC DNA]</scope>
    <source>
        <strain evidence="4">CQ1 / CVCC 102059</strain>
    </source>
</reference>
<dbReference type="OrthoDB" id="445357at2759"/>
<proteinExistence type="predicted"/>
<dbReference type="InterPro" id="IPR036361">
    <property type="entry name" value="SAP_dom_sf"/>
</dbReference>
<evidence type="ECO:0000313" key="4">
    <source>
        <dbReference type="Proteomes" id="UP000016927"/>
    </source>
</evidence>
<dbReference type="SUPFAM" id="SSF68906">
    <property type="entry name" value="SAP domain"/>
    <property type="match status" value="1"/>
</dbReference>
<accession>R0MEL4</accession>
<evidence type="ECO:0000256" key="1">
    <source>
        <dbReference type="SAM" id="MobiDB-lite"/>
    </source>
</evidence>
<organism evidence="3 4">
    <name type="scientific">Nosema bombycis (strain CQ1 / CVCC 102059)</name>
    <name type="common">Microsporidian parasite</name>
    <name type="synonym">Pebrine of silkworm</name>
    <dbReference type="NCBI Taxonomy" id="578461"/>
    <lineage>
        <taxon>Eukaryota</taxon>
        <taxon>Fungi</taxon>
        <taxon>Fungi incertae sedis</taxon>
        <taxon>Microsporidia</taxon>
        <taxon>Nosematidae</taxon>
        <taxon>Nosema</taxon>
    </lineage>
</organism>
<feature type="region of interest" description="Disordered" evidence="1">
    <location>
        <begin position="1"/>
        <end position="31"/>
    </location>
</feature>
<dbReference type="SMART" id="SM00513">
    <property type="entry name" value="SAP"/>
    <property type="match status" value="1"/>
</dbReference>
<dbReference type="EMBL" id="KB909319">
    <property type="protein sequence ID" value="EOB12565.1"/>
    <property type="molecule type" value="Genomic_DNA"/>
</dbReference>
<dbReference type="Gene3D" id="1.10.720.30">
    <property type="entry name" value="SAP domain"/>
    <property type="match status" value="1"/>
</dbReference>
<gene>
    <name evidence="3" type="ORF">NBO_411g0001</name>
</gene>
<feature type="region of interest" description="Disordered" evidence="1">
    <location>
        <begin position="132"/>
        <end position="204"/>
    </location>
</feature>
<feature type="compositionally biased region" description="Basic and acidic residues" evidence="1">
    <location>
        <begin position="159"/>
        <end position="174"/>
    </location>
</feature>
<keyword evidence="4" id="KW-1185">Reference proteome</keyword>
<name>R0MEL4_NOSB1</name>
<sequence length="553" mass="65019">MNEKLNGKPIEMPARGRPRKKETGLDYGSYGNEYEPQKPLYTRHNFSQFMNSGSSEPNAIFDYIEGGSDKESGSKLSNMYPYKNEQRPYDMFQKLNMRPETIRKPQNSVADVMLEEFNKIGESLFSNSSGLISSEETRQVSPTDIQNSMSSTRFTSSTSEEKRNSSSEAEKLLQEKINNSNQENKYVEGNNYNQDNKYTQDNSKYTQDNNYSKNSFIEERFINNPLNIKFNQDKFVQDKFVQDKYNQDKFNRDNFNRENYIKDPFLMDNRNSFGSYNHSENKNHSPFYENDSIGRKLMQGSRQTPNRFLQQGPLYENMRRPSNPYNYNQQWNPYLQQDHYQNEQPNYLQPDPFLHHEQPNYLPLTRDEPDFPYEHPPSYSDGINLIGSSGPWYSRKKRKTNPLLWQYSRNANNSGQAVMHPSKYSSLDYIQGTETNTMPFHSPKRMQPERDPNNTVLALFLSSNKELTDEFKDVVNNFKQNIREIDFTNVTVQQLKIFMKKFGLNHTGKKNELIDRLKNTLHRIDSKCTGKKTTEPSKNTSVEKEDEYGYYFF</sequence>
<dbReference type="Proteomes" id="UP000016927">
    <property type="component" value="Unassembled WGS sequence"/>
</dbReference>
<dbReference type="AlphaFoldDB" id="R0MEL4"/>
<feature type="domain" description="SAP" evidence="2">
    <location>
        <begin position="487"/>
        <end position="521"/>
    </location>
</feature>
<dbReference type="InterPro" id="IPR003034">
    <property type="entry name" value="SAP_dom"/>
</dbReference>
<dbReference type="VEuPathDB" id="MicrosporidiaDB:NBO_411g0001"/>
<evidence type="ECO:0000259" key="2">
    <source>
        <dbReference type="PROSITE" id="PS50800"/>
    </source>
</evidence>
<dbReference type="PROSITE" id="PS50800">
    <property type="entry name" value="SAP"/>
    <property type="match status" value="1"/>
</dbReference>
<feature type="compositionally biased region" description="Low complexity" evidence="1">
    <location>
        <begin position="148"/>
        <end position="158"/>
    </location>
</feature>
<protein>
    <recommendedName>
        <fullName evidence="2">SAP domain-containing protein</fullName>
    </recommendedName>
</protein>
<feature type="compositionally biased region" description="Polar residues" evidence="1">
    <location>
        <begin position="176"/>
        <end position="204"/>
    </location>
</feature>
<dbReference type="HOGENOM" id="CLU_507158_0_0_1"/>
<dbReference type="Pfam" id="PF02037">
    <property type="entry name" value="SAP"/>
    <property type="match status" value="1"/>
</dbReference>
<evidence type="ECO:0000313" key="3">
    <source>
        <dbReference type="EMBL" id="EOB12565.1"/>
    </source>
</evidence>